<evidence type="ECO:0000313" key="1">
    <source>
        <dbReference type="EMBL" id="RRT62709.1"/>
    </source>
</evidence>
<dbReference type="EMBL" id="AMZH03006882">
    <property type="protein sequence ID" value="RRT62709.1"/>
    <property type="molecule type" value="Genomic_DNA"/>
</dbReference>
<comment type="caution">
    <text evidence="1">The sequence shown here is derived from an EMBL/GenBank/DDBJ whole genome shotgun (WGS) entry which is preliminary data.</text>
</comment>
<evidence type="ECO:0000313" key="2">
    <source>
        <dbReference type="Proteomes" id="UP000287651"/>
    </source>
</evidence>
<reference evidence="1 2" key="1">
    <citation type="journal article" date="2014" name="Agronomy (Basel)">
        <title>A Draft Genome Sequence for Ensete ventricosum, the Drought-Tolerant Tree Against Hunger.</title>
        <authorList>
            <person name="Harrison J."/>
            <person name="Moore K.A."/>
            <person name="Paszkiewicz K."/>
            <person name="Jones T."/>
            <person name="Grant M."/>
            <person name="Ambacheew D."/>
            <person name="Muzemil S."/>
            <person name="Studholme D.J."/>
        </authorList>
    </citation>
    <scope>NUCLEOTIDE SEQUENCE [LARGE SCALE GENOMIC DNA]</scope>
</reference>
<dbReference type="Proteomes" id="UP000287651">
    <property type="component" value="Unassembled WGS sequence"/>
</dbReference>
<proteinExistence type="predicted"/>
<gene>
    <name evidence="1" type="ORF">B296_00017038</name>
</gene>
<sequence>MKGYSEQQISALKEETYTGPMMISLHEQTEMVEHKLNQTVEKLEKLLAKEQAARL</sequence>
<dbReference type="AlphaFoldDB" id="A0A426ZFG0"/>
<protein>
    <submittedName>
        <fullName evidence="1">Uncharacterized protein</fullName>
    </submittedName>
</protein>
<name>A0A426ZFG0_ENSVE</name>
<accession>A0A426ZFG0</accession>
<organism evidence="1 2">
    <name type="scientific">Ensete ventricosum</name>
    <name type="common">Abyssinian banana</name>
    <name type="synonym">Musa ensete</name>
    <dbReference type="NCBI Taxonomy" id="4639"/>
    <lineage>
        <taxon>Eukaryota</taxon>
        <taxon>Viridiplantae</taxon>
        <taxon>Streptophyta</taxon>
        <taxon>Embryophyta</taxon>
        <taxon>Tracheophyta</taxon>
        <taxon>Spermatophyta</taxon>
        <taxon>Magnoliopsida</taxon>
        <taxon>Liliopsida</taxon>
        <taxon>Zingiberales</taxon>
        <taxon>Musaceae</taxon>
        <taxon>Ensete</taxon>
    </lineage>
</organism>